<sequence length="345" mass="38130">MKRFLFGLAGTLALASVASAQEAPDKVTPLFAQDTPLDLTLSGPINKIARGAERSTDAYPATLETAGESHAITLAARGISRRRRENCRFPPLRIRLSEKPAETSLMHKQGSLKLVSHCRDQGSYDQTVLREYAAYRLYNAVTPESLKVRLARITYNDDGKVLTTRLGFLIEDADDAARRLGLKEVDTGNFRSSALIPQDAARYGLFQYMIGNTDWDMTMGPDPKDCCHNSKVLGASKEARSDLTPLPYDFDNSGLVDAPYAVPNAVLKIRSVTQRVYRGYCSVNALVPAEAQRLRDARPALLAELRSIPGLEPKTLQDMEKYLGGFFDDIADDQALEKNLLSKCR</sequence>
<dbReference type="EMBL" id="CP121106">
    <property type="protein sequence ID" value="WFL78927.1"/>
    <property type="molecule type" value="Genomic_DNA"/>
</dbReference>
<accession>A0ABY8FVA0</accession>
<organism evidence="2 3">
    <name type="scientific">Altererythrobacter arenosus</name>
    <dbReference type="NCBI Taxonomy" id="3032592"/>
    <lineage>
        <taxon>Bacteria</taxon>
        <taxon>Pseudomonadati</taxon>
        <taxon>Pseudomonadota</taxon>
        <taxon>Alphaproteobacteria</taxon>
        <taxon>Sphingomonadales</taxon>
        <taxon>Erythrobacteraceae</taxon>
        <taxon>Altererythrobacter</taxon>
    </lineage>
</organism>
<dbReference type="Proteomes" id="UP001215827">
    <property type="component" value="Chromosome"/>
</dbReference>
<gene>
    <name evidence="2" type="ORF">P7228_07650</name>
</gene>
<keyword evidence="3" id="KW-1185">Reference proteome</keyword>
<proteinExistence type="predicted"/>
<feature type="chain" id="PRO_5047195088" evidence="1">
    <location>
        <begin position="21"/>
        <end position="345"/>
    </location>
</feature>
<reference evidence="2 3" key="1">
    <citation type="submission" date="2023-03" db="EMBL/GenBank/DDBJ databases">
        <title>Altererythrobacter sp. CAU 1644 isolated from sand.</title>
        <authorList>
            <person name="Kim W."/>
        </authorList>
    </citation>
    <scope>NUCLEOTIDE SEQUENCE [LARGE SCALE GENOMIC DNA]</scope>
    <source>
        <strain evidence="2 3">CAU 1644</strain>
    </source>
</reference>
<feature type="signal peptide" evidence="1">
    <location>
        <begin position="1"/>
        <end position="20"/>
    </location>
</feature>
<evidence type="ECO:0000256" key="1">
    <source>
        <dbReference type="SAM" id="SignalP"/>
    </source>
</evidence>
<evidence type="ECO:0000313" key="2">
    <source>
        <dbReference type="EMBL" id="WFL78927.1"/>
    </source>
</evidence>
<evidence type="ECO:0000313" key="3">
    <source>
        <dbReference type="Proteomes" id="UP001215827"/>
    </source>
</evidence>
<protein>
    <submittedName>
        <fullName evidence="2">Uncharacterized protein</fullName>
    </submittedName>
</protein>
<name>A0ABY8FVA0_9SPHN</name>
<dbReference type="RefSeq" id="WP_278017616.1">
    <property type="nucleotide sequence ID" value="NZ_CP121106.1"/>
</dbReference>
<keyword evidence="1" id="KW-0732">Signal</keyword>